<keyword evidence="2" id="KW-1133">Transmembrane helix</keyword>
<dbReference type="AlphaFoldDB" id="A0A6J4N1W5"/>
<keyword evidence="2" id="KW-0472">Membrane</keyword>
<organism evidence="3">
    <name type="scientific">uncultured Nocardioidaceae bacterium</name>
    <dbReference type="NCBI Taxonomy" id="253824"/>
    <lineage>
        <taxon>Bacteria</taxon>
        <taxon>Bacillati</taxon>
        <taxon>Actinomycetota</taxon>
        <taxon>Actinomycetes</taxon>
        <taxon>Propionibacteriales</taxon>
        <taxon>Nocardioidaceae</taxon>
        <taxon>environmental samples</taxon>
    </lineage>
</organism>
<evidence type="ECO:0000313" key="3">
    <source>
        <dbReference type="EMBL" id="CAA9372639.1"/>
    </source>
</evidence>
<proteinExistence type="predicted"/>
<feature type="transmembrane region" description="Helical" evidence="2">
    <location>
        <begin position="6"/>
        <end position="24"/>
    </location>
</feature>
<evidence type="ECO:0000256" key="2">
    <source>
        <dbReference type="SAM" id="Phobius"/>
    </source>
</evidence>
<gene>
    <name evidence="3" type="ORF">AVDCRST_MAG21-1167</name>
</gene>
<keyword evidence="2" id="KW-0812">Transmembrane</keyword>
<feature type="compositionally biased region" description="Low complexity" evidence="1">
    <location>
        <begin position="44"/>
        <end position="64"/>
    </location>
</feature>
<accession>A0A6J4N1W5</accession>
<protein>
    <submittedName>
        <fullName evidence="3">Uncharacterized protein</fullName>
    </submittedName>
</protein>
<name>A0A6J4N1W5_9ACTN</name>
<feature type="region of interest" description="Disordered" evidence="1">
    <location>
        <begin position="28"/>
        <end position="88"/>
    </location>
</feature>
<reference evidence="3" key="1">
    <citation type="submission" date="2020-02" db="EMBL/GenBank/DDBJ databases">
        <authorList>
            <person name="Meier V. D."/>
        </authorList>
    </citation>
    <scope>NUCLEOTIDE SEQUENCE</scope>
    <source>
        <strain evidence="3">AVDCRST_MAG21</strain>
    </source>
</reference>
<evidence type="ECO:0000256" key="1">
    <source>
        <dbReference type="SAM" id="MobiDB-lite"/>
    </source>
</evidence>
<dbReference type="EMBL" id="CADCUL010000091">
    <property type="protein sequence ID" value="CAA9372639.1"/>
    <property type="molecule type" value="Genomic_DNA"/>
</dbReference>
<sequence length="88" mass="9551">MEVLWWLAPPLAATVLAMLWAGWLGRRPGEERRDDSDAALGKMADALARPAPSRPASTRRQAAPVEPSHGVAVRRSARRPTSKGTPSR</sequence>